<sequence length="402" mass="45444">MNQTPPDPDPHAPESETTRQGRRLIRLLFRSSKEDEKNNNGEMKEQDNRAEDAASLKQATHTQLNSDQPPPVPATTSKFASLKRKLFPSQNRRYPRQVPPLISPITASVKPPLPPLGENLKPLSYNSTSRNDDENSDQNQANEGLFSLALFKDNQMSTYLESDGQEDTPESDFSLAEVDNNWAITCRRTLIDDDDDRDLESAVEALDLESSNPDKTLEEMSKAIDDLREWKQAHQQKTQEALDVLQAEQELQHSVKSSRNSIESEDFLRVQLQLKMQQQQRDREAQALELRKEVEAFQVECNVFKTTLDESEATRVEQALQNCTDSKNMALSRLRDELFQLDVKQRQEALLQELQGTDNALDMNIVNVQAFTGELDAILAQFDGDGVNGKLSAMAEDEGLTI</sequence>
<name>A0A081AIS9_PHYNI</name>
<protein>
    <submittedName>
        <fullName evidence="2">Uncharacterized protein</fullName>
    </submittedName>
</protein>
<gene>
    <name evidence="2" type="ORF">F444_06388</name>
</gene>
<proteinExistence type="predicted"/>
<evidence type="ECO:0000256" key="1">
    <source>
        <dbReference type="SAM" id="MobiDB-lite"/>
    </source>
</evidence>
<dbReference type="EMBL" id="ANJA01001179">
    <property type="protein sequence ID" value="ETO78790.1"/>
    <property type="molecule type" value="Genomic_DNA"/>
</dbReference>
<dbReference type="AlphaFoldDB" id="A0A081AIS9"/>
<dbReference type="Proteomes" id="UP000028582">
    <property type="component" value="Unassembled WGS sequence"/>
</dbReference>
<feature type="compositionally biased region" description="Basic and acidic residues" evidence="1">
    <location>
        <begin position="31"/>
        <end position="54"/>
    </location>
</feature>
<feature type="region of interest" description="Disordered" evidence="1">
    <location>
        <begin position="1"/>
        <end position="139"/>
    </location>
</feature>
<organism evidence="2 3">
    <name type="scientific">Phytophthora nicotianae P1976</name>
    <dbReference type="NCBI Taxonomy" id="1317066"/>
    <lineage>
        <taxon>Eukaryota</taxon>
        <taxon>Sar</taxon>
        <taxon>Stramenopiles</taxon>
        <taxon>Oomycota</taxon>
        <taxon>Peronosporomycetes</taxon>
        <taxon>Peronosporales</taxon>
        <taxon>Peronosporaceae</taxon>
        <taxon>Phytophthora</taxon>
    </lineage>
</organism>
<comment type="caution">
    <text evidence="2">The sequence shown here is derived from an EMBL/GenBank/DDBJ whole genome shotgun (WGS) entry which is preliminary data.</text>
</comment>
<accession>A0A081AIS9</accession>
<evidence type="ECO:0000313" key="3">
    <source>
        <dbReference type="Proteomes" id="UP000028582"/>
    </source>
</evidence>
<dbReference type="OrthoDB" id="129506at2759"/>
<reference evidence="2 3" key="1">
    <citation type="submission" date="2013-11" db="EMBL/GenBank/DDBJ databases">
        <title>The Genome Sequence of Phytophthora parasitica P1976.</title>
        <authorList>
            <consortium name="The Broad Institute Genomics Platform"/>
            <person name="Russ C."/>
            <person name="Tyler B."/>
            <person name="Panabieres F."/>
            <person name="Shan W."/>
            <person name="Tripathy S."/>
            <person name="Grunwald N."/>
            <person name="Machado M."/>
            <person name="Johnson C.S."/>
            <person name="Walker B."/>
            <person name="Young S."/>
            <person name="Zeng Q."/>
            <person name="Gargeya S."/>
            <person name="Fitzgerald M."/>
            <person name="Haas B."/>
            <person name="Abouelleil A."/>
            <person name="Allen A.W."/>
            <person name="Alvarado L."/>
            <person name="Arachchi H.M."/>
            <person name="Berlin A.M."/>
            <person name="Chapman S.B."/>
            <person name="Gainer-Dewar J."/>
            <person name="Goldberg J."/>
            <person name="Griggs A."/>
            <person name="Gujja S."/>
            <person name="Hansen M."/>
            <person name="Howarth C."/>
            <person name="Imamovic A."/>
            <person name="Ireland A."/>
            <person name="Larimer J."/>
            <person name="McCowan C."/>
            <person name="Murphy C."/>
            <person name="Pearson M."/>
            <person name="Poon T.W."/>
            <person name="Priest M."/>
            <person name="Roberts A."/>
            <person name="Saif S."/>
            <person name="Shea T."/>
            <person name="Sisk P."/>
            <person name="Sykes S."/>
            <person name="Wortman J."/>
            <person name="Nusbaum C."/>
            <person name="Birren B."/>
        </authorList>
    </citation>
    <scope>NUCLEOTIDE SEQUENCE [LARGE SCALE GENOMIC DNA]</scope>
    <source>
        <strain evidence="2 3">P1976</strain>
    </source>
</reference>
<feature type="compositionally biased region" description="Polar residues" evidence="1">
    <location>
        <begin position="57"/>
        <end position="67"/>
    </location>
</feature>
<feature type="compositionally biased region" description="Basic and acidic residues" evidence="1">
    <location>
        <begin position="8"/>
        <end position="19"/>
    </location>
</feature>
<evidence type="ECO:0000313" key="2">
    <source>
        <dbReference type="EMBL" id="ETO78790.1"/>
    </source>
</evidence>